<dbReference type="OrthoDB" id="5165900at2"/>
<reference evidence="2 3" key="1">
    <citation type="journal article" date="2012" name="Stand. Genomic Sci.">
        <title>Genome sequence of the ocean sediment bacterium Saccharomonospora marina type strain (XMU15(T)).</title>
        <authorList>
            <person name="Klenk H.P."/>
            <person name="Lu M."/>
            <person name="Lucas S."/>
            <person name="Lapidus A."/>
            <person name="Copeland A."/>
            <person name="Pitluck S."/>
            <person name="Goodwin L.A."/>
            <person name="Han C."/>
            <person name="Tapia R."/>
            <person name="Brambilla E.M."/>
            <person name="Potter G."/>
            <person name="Land M."/>
            <person name="Ivanova N."/>
            <person name="Rohde M."/>
            <person name="Goker M."/>
            <person name="Detter J.C."/>
            <person name="Li W.J."/>
            <person name="Kyrpides N.C."/>
            <person name="Woyke T."/>
        </authorList>
    </citation>
    <scope>NUCLEOTIDE SEQUENCE [LARGE SCALE GENOMIC DNA]</scope>
    <source>
        <strain evidence="2 3">XMU15</strain>
    </source>
</reference>
<evidence type="ECO:0000313" key="3">
    <source>
        <dbReference type="Proteomes" id="UP000004926"/>
    </source>
</evidence>
<protein>
    <recommendedName>
        <fullName evidence="1">Spore protein YkvP/CgeB glycosyl transferase-like domain-containing protein</fullName>
    </recommendedName>
</protein>
<dbReference type="Gene3D" id="3.40.50.2000">
    <property type="entry name" value="Glycogen Phosphorylase B"/>
    <property type="match status" value="1"/>
</dbReference>
<dbReference type="STRING" id="882083.SacmaDRAFT_3593"/>
<dbReference type="Proteomes" id="UP000004926">
    <property type="component" value="Chromosome"/>
</dbReference>
<organism evidence="2 3">
    <name type="scientific">Saccharomonospora marina XMU15</name>
    <dbReference type="NCBI Taxonomy" id="882083"/>
    <lineage>
        <taxon>Bacteria</taxon>
        <taxon>Bacillati</taxon>
        <taxon>Actinomycetota</taxon>
        <taxon>Actinomycetes</taxon>
        <taxon>Pseudonocardiales</taxon>
        <taxon>Pseudonocardiaceae</taxon>
        <taxon>Saccharomonospora</taxon>
    </lineage>
</organism>
<proteinExistence type="predicted"/>
<dbReference type="AlphaFoldDB" id="H5WYT5"/>
<evidence type="ECO:0000313" key="2">
    <source>
        <dbReference type="EMBL" id="EHR51807.1"/>
    </source>
</evidence>
<sequence length="332" mass="37018">MELRPLHIGIIGESAPDKFGDNIRDTLEKMGHRASMLGSGRLARGGLVGARVGDLAMRGFPRLEERFHVPIARKALALECDAVINTIGNLSPSAVEVLADQRIPTAFWFPDHVANLDRQRVLLAPYTAWFFKDPLLVRRLRDTLGLPVWYLPEACNPDWHRPIDDGPADPVVVVAGNLYPSRLVLLKRLHEAGVPIRIYGPDFPRWARGIIPDELHTRTVVLRENKSRLFRRAAAVLNNLHPAEMEGVNGRLFQATGAGAAVLCEQRPALSELFDVEREVAAFRTFDDLVSRARDLLADPEVGRQLGDAASKRAHAEHTYELRLNTILEKLA</sequence>
<accession>H5WYT5</accession>
<dbReference type="eggNOG" id="COG4641">
    <property type="taxonomic scope" value="Bacteria"/>
</dbReference>
<gene>
    <name evidence="2" type="ORF">SacmaDRAFT_3593</name>
</gene>
<dbReference type="InterPro" id="IPR055259">
    <property type="entry name" value="YkvP/CgeB_Glyco_trans-like"/>
</dbReference>
<name>H5WYT5_9PSEU</name>
<dbReference type="HOGENOM" id="CLU_072270_0_0_11"/>
<dbReference type="RefSeq" id="WP_009155189.1">
    <property type="nucleotide sequence ID" value="NZ_CM001439.1"/>
</dbReference>
<dbReference type="EMBL" id="CM001439">
    <property type="protein sequence ID" value="EHR51807.1"/>
    <property type="molecule type" value="Genomic_DNA"/>
</dbReference>
<dbReference type="SUPFAM" id="SSF53756">
    <property type="entry name" value="UDP-Glycosyltransferase/glycogen phosphorylase"/>
    <property type="match status" value="1"/>
</dbReference>
<feature type="domain" description="Spore protein YkvP/CgeB glycosyl transferase-like" evidence="1">
    <location>
        <begin position="185"/>
        <end position="329"/>
    </location>
</feature>
<keyword evidence="3" id="KW-1185">Reference proteome</keyword>
<evidence type="ECO:0000259" key="1">
    <source>
        <dbReference type="Pfam" id="PF13524"/>
    </source>
</evidence>
<dbReference type="Pfam" id="PF13524">
    <property type="entry name" value="Glyco_trans_1_2"/>
    <property type="match status" value="1"/>
</dbReference>